<evidence type="ECO:0000313" key="2">
    <source>
        <dbReference type="Proteomes" id="UP000318017"/>
    </source>
</evidence>
<reference evidence="1 2" key="1">
    <citation type="submission" date="2019-02" db="EMBL/GenBank/DDBJ databases">
        <title>Deep-cultivation of Planctomycetes and their phenomic and genomic characterization uncovers novel biology.</title>
        <authorList>
            <person name="Wiegand S."/>
            <person name="Jogler M."/>
            <person name="Boedeker C."/>
            <person name="Pinto D."/>
            <person name="Vollmers J."/>
            <person name="Rivas-Marin E."/>
            <person name="Kohn T."/>
            <person name="Peeters S.H."/>
            <person name="Heuer A."/>
            <person name="Rast P."/>
            <person name="Oberbeckmann S."/>
            <person name="Bunk B."/>
            <person name="Jeske O."/>
            <person name="Meyerdierks A."/>
            <person name="Storesund J.E."/>
            <person name="Kallscheuer N."/>
            <person name="Luecker S."/>
            <person name="Lage O.M."/>
            <person name="Pohl T."/>
            <person name="Merkel B.J."/>
            <person name="Hornburger P."/>
            <person name="Mueller R.-W."/>
            <person name="Bruemmer F."/>
            <person name="Labrenz M."/>
            <person name="Spormann A.M."/>
            <person name="Op den Camp H."/>
            <person name="Overmann J."/>
            <person name="Amann R."/>
            <person name="Jetten M.S.M."/>
            <person name="Mascher T."/>
            <person name="Medema M.H."/>
            <person name="Devos D.P."/>
            <person name="Kaster A.-K."/>
            <person name="Ovreas L."/>
            <person name="Rohde M."/>
            <person name="Galperin M.Y."/>
            <person name="Jogler C."/>
        </authorList>
    </citation>
    <scope>NUCLEOTIDE SEQUENCE [LARGE SCALE GENOMIC DNA]</scope>
    <source>
        <strain evidence="1 2">Q31a</strain>
    </source>
</reference>
<evidence type="ECO:0000313" key="1">
    <source>
        <dbReference type="EMBL" id="QDV24167.1"/>
    </source>
</evidence>
<keyword evidence="2" id="KW-1185">Reference proteome</keyword>
<accession>A0A518G6F0</accession>
<name>A0A518G6F0_9BACT</name>
<dbReference type="EMBL" id="CP036298">
    <property type="protein sequence ID" value="QDV24167.1"/>
    <property type="molecule type" value="Genomic_DNA"/>
</dbReference>
<proteinExistence type="predicted"/>
<gene>
    <name evidence="1" type="ORF">Q31a_24810</name>
</gene>
<dbReference type="AlphaFoldDB" id="A0A518G6F0"/>
<organism evidence="1 2">
    <name type="scientific">Aureliella helgolandensis</name>
    <dbReference type="NCBI Taxonomy" id="2527968"/>
    <lineage>
        <taxon>Bacteria</taxon>
        <taxon>Pseudomonadati</taxon>
        <taxon>Planctomycetota</taxon>
        <taxon>Planctomycetia</taxon>
        <taxon>Pirellulales</taxon>
        <taxon>Pirellulaceae</taxon>
        <taxon>Aureliella</taxon>
    </lineage>
</organism>
<protein>
    <submittedName>
        <fullName evidence="1">Uncharacterized protein</fullName>
    </submittedName>
</protein>
<dbReference type="Proteomes" id="UP000318017">
    <property type="component" value="Chromosome"/>
</dbReference>
<sequence>MILRDSFEPLEDSQTVGFHDGSVIACGPKRKPTAKPIKDRGIHIDPDGVCDETFYSPTYWHDWDVVQRDKAVTILANRINTRRSIRELVLPELQAIQAALTSIQDRLERMESVASHQASLPNS</sequence>
<dbReference type="RefSeq" id="WP_231691153.1">
    <property type="nucleotide sequence ID" value="NZ_CP036298.1"/>
</dbReference>
<dbReference type="KEGG" id="ahel:Q31a_24810"/>